<sequence length="300" mass="35631">MKCSMCERKAIYFNGKAYLCKEHFIEYFESKVLDTIKKYELIKEGDRIGVGVSGGKDSTSLLYFLNKYKDYLGIEVIGIHIDEGIEGYRNILTEFLLDLAKKFDWKIKIYRFKDYFDYNLDDYVKRIKKLKPCTICGVFRRWLMWKASMDLELNKFATAHNLNDEVQTILMNMIENNRKDFAKEGPKVGIIEEGFITRIKPFYFIKEKETLIYSIINGINPPWAECKYIFGEIRDDLRRWLYKIESEYPGFHENFIKESLDIVFKAKKDFPKVKINKCKLCGYPTSREICRACEIKNYLN</sequence>
<dbReference type="GO" id="GO:0000049">
    <property type="term" value="F:tRNA binding"/>
    <property type="evidence" value="ECO:0007669"/>
    <property type="project" value="InterPro"/>
</dbReference>
<dbReference type="PANTHER" id="PTHR11807:SF12">
    <property type="entry name" value="CYTOPLASMIC TRNA 2-THIOLATION PROTEIN 1"/>
    <property type="match status" value="1"/>
</dbReference>
<evidence type="ECO:0000256" key="1">
    <source>
        <dbReference type="ARBA" id="ARBA00022679"/>
    </source>
</evidence>
<dbReference type="NCBIfam" id="TIGR00269">
    <property type="entry name" value="TIGR00269 family protein"/>
    <property type="match status" value="1"/>
</dbReference>
<comment type="caution">
    <text evidence="4">The sequence shown here is derived from an EMBL/GenBank/DDBJ whole genome shotgun (WGS) entry which is preliminary data.</text>
</comment>
<dbReference type="SUPFAM" id="SSF52402">
    <property type="entry name" value="Adenine nucleotide alpha hydrolases-like"/>
    <property type="match status" value="1"/>
</dbReference>
<dbReference type="AlphaFoldDB" id="A0A397WN37"/>
<dbReference type="PIRSF" id="PIRSF004976">
    <property type="entry name" value="ATPase_YdaO"/>
    <property type="match status" value="1"/>
</dbReference>
<keyword evidence="2" id="KW-0862">Zinc</keyword>
<organism evidence="4 5">
    <name type="scientific">Candidatus Nanoclepta minutus</name>
    <dbReference type="NCBI Taxonomy" id="1940235"/>
    <lineage>
        <taxon>Archaea</taxon>
        <taxon>Nanobdellota</taxon>
        <taxon>Candidatus Nanoclepta</taxon>
    </lineage>
</organism>
<evidence type="ECO:0000259" key="3">
    <source>
        <dbReference type="Pfam" id="PF01171"/>
    </source>
</evidence>
<feature type="binding site" evidence="2">
    <location>
        <position position="6"/>
    </location>
    <ligand>
        <name>Zn(2+)</name>
        <dbReference type="ChEBI" id="CHEBI:29105"/>
        <label>1</label>
    </ligand>
</feature>
<gene>
    <name evidence="4" type="ORF">BXU00_01830</name>
</gene>
<dbReference type="Gene3D" id="3.40.50.620">
    <property type="entry name" value="HUPs"/>
    <property type="match status" value="1"/>
</dbReference>
<protein>
    <submittedName>
        <fullName evidence="4">TIGR00269 family protein</fullName>
    </submittedName>
</protein>
<feature type="binding site" evidence="2">
    <location>
        <position position="281"/>
    </location>
    <ligand>
        <name>Zn(2+)</name>
        <dbReference type="ChEBI" id="CHEBI:29105"/>
        <label>2</label>
    </ligand>
</feature>
<name>A0A397WN37_9ARCH</name>
<dbReference type="InterPro" id="IPR020554">
    <property type="entry name" value="UPF0021_CS"/>
</dbReference>
<evidence type="ECO:0000313" key="4">
    <source>
        <dbReference type="EMBL" id="RIB35485.1"/>
    </source>
</evidence>
<feature type="binding site" evidence="2">
    <location>
        <position position="290"/>
    </location>
    <ligand>
        <name>Zn(2+)</name>
        <dbReference type="ChEBI" id="CHEBI:29105"/>
        <label>2</label>
    </ligand>
</feature>
<dbReference type="GO" id="GO:0046872">
    <property type="term" value="F:metal ion binding"/>
    <property type="evidence" value="ECO:0007669"/>
    <property type="project" value="UniProtKB-KW"/>
</dbReference>
<dbReference type="Pfam" id="PF01171">
    <property type="entry name" value="ATP_bind_3"/>
    <property type="match status" value="1"/>
</dbReference>
<accession>A0A397WN37</accession>
<dbReference type="Proteomes" id="UP000266622">
    <property type="component" value="Unassembled WGS sequence"/>
</dbReference>
<dbReference type="PANTHER" id="PTHR11807">
    <property type="entry name" value="ATPASES OF THE PP SUPERFAMILY-RELATED"/>
    <property type="match status" value="1"/>
</dbReference>
<dbReference type="InterPro" id="IPR035107">
    <property type="entry name" value="tRNA_thiolation_TtcA_Ctu1"/>
</dbReference>
<feature type="binding site" evidence="2">
    <location>
        <position position="3"/>
    </location>
    <ligand>
        <name>Zn(2+)</name>
        <dbReference type="ChEBI" id="CHEBI:29105"/>
        <label>1</label>
    </ligand>
</feature>
<dbReference type="EMBL" id="MWMI01000002">
    <property type="protein sequence ID" value="RIB35485.1"/>
    <property type="molecule type" value="Genomic_DNA"/>
</dbReference>
<feature type="binding site" evidence="2">
    <location>
        <position position="278"/>
    </location>
    <ligand>
        <name>Zn(2+)</name>
        <dbReference type="ChEBI" id="CHEBI:29105"/>
        <label>2</label>
    </ligand>
</feature>
<dbReference type="InterPro" id="IPR000541">
    <property type="entry name" value="Ncs6/Tuc1/Ctu1"/>
</dbReference>
<dbReference type="GO" id="GO:0016740">
    <property type="term" value="F:transferase activity"/>
    <property type="evidence" value="ECO:0007669"/>
    <property type="project" value="UniProtKB-KW"/>
</dbReference>
<evidence type="ECO:0000256" key="2">
    <source>
        <dbReference type="PIRSR" id="PIRSR004976-50"/>
    </source>
</evidence>
<dbReference type="GO" id="GO:0002144">
    <property type="term" value="C:cytosolic tRNA wobble base thiouridylase complex"/>
    <property type="evidence" value="ECO:0007669"/>
    <property type="project" value="TreeGrafter"/>
</dbReference>
<feature type="domain" description="tRNA(Ile)-lysidine/2-thiocytidine synthase N-terminal" evidence="3">
    <location>
        <begin position="48"/>
        <end position="208"/>
    </location>
</feature>
<dbReference type="InterPro" id="IPR011063">
    <property type="entry name" value="TilS/TtcA_N"/>
</dbReference>
<keyword evidence="2" id="KW-0479">Metal-binding</keyword>
<proteinExistence type="predicted"/>
<dbReference type="PROSITE" id="PS01263">
    <property type="entry name" value="UPF0021"/>
    <property type="match status" value="1"/>
</dbReference>
<dbReference type="InterPro" id="IPR014729">
    <property type="entry name" value="Rossmann-like_a/b/a_fold"/>
</dbReference>
<feature type="binding site" evidence="2">
    <location>
        <position position="23"/>
    </location>
    <ligand>
        <name>Zn(2+)</name>
        <dbReference type="ChEBI" id="CHEBI:29105"/>
        <label>1</label>
    </ligand>
</feature>
<evidence type="ECO:0000313" key="5">
    <source>
        <dbReference type="Proteomes" id="UP000266622"/>
    </source>
</evidence>
<dbReference type="GO" id="GO:0002143">
    <property type="term" value="P:tRNA wobble position uridine thiolation"/>
    <property type="evidence" value="ECO:0007669"/>
    <property type="project" value="TreeGrafter"/>
</dbReference>
<keyword evidence="1" id="KW-0808">Transferase</keyword>
<feature type="binding site" evidence="2">
    <location>
        <position position="20"/>
    </location>
    <ligand>
        <name>Zn(2+)</name>
        <dbReference type="ChEBI" id="CHEBI:29105"/>
        <label>1</label>
    </ligand>
</feature>
<reference evidence="4 5" key="1">
    <citation type="journal article" date="2018" name="Syst. Appl. Microbiol.">
        <title>A new symbiotic nanoarchaeote (Candidatus Nanoclepta minutus) and its host (Zestosphaera tikiterensis gen. nov., sp. nov.) from a New Zealand hot spring.</title>
        <authorList>
            <person name="St John E."/>
            <person name="Liu Y."/>
            <person name="Podar M."/>
            <person name="Stott M.B."/>
            <person name="Meneghin J."/>
            <person name="Chen Z."/>
            <person name="Lagutin K."/>
            <person name="Mitchell K."/>
            <person name="Reysenbach A.L."/>
        </authorList>
    </citation>
    <scope>NUCLEOTIDE SEQUENCE [LARGE SCALE GENOMIC DNA]</scope>
    <source>
        <strain evidence="4">NZ3</strain>
    </source>
</reference>
<feature type="binding site" evidence="2">
    <location>
        <position position="293"/>
    </location>
    <ligand>
        <name>Zn(2+)</name>
        <dbReference type="ChEBI" id="CHEBI:29105"/>
        <label>2</label>
    </ligand>
</feature>